<dbReference type="Proteomes" id="UP000399805">
    <property type="component" value="Unassembled WGS sequence"/>
</dbReference>
<dbReference type="Pfam" id="PF05103">
    <property type="entry name" value="DivIVA"/>
    <property type="match status" value="1"/>
</dbReference>
<evidence type="ECO:0000256" key="7">
    <source>
        <dbReference type="ARBA" id="ARBA00031737"/>
    </source>
</evidence>
<organism evidence="9 10">
    <name type="scientific">Amycolatopsis camponoti</name>
    <dbReference type="NCBI Taxonomy" id="2606593"/>
    <lineage>
        <taxon>Bacteria</taxon>
        <taxon>Bacillati</taxon>
        <taxon>Actinomycetota</taxon>
        <taxon>Actinomycetes</taxon>
        <taxon>Pseudonocardiales</taxon>
        <taxon>Pseudonocardiaceae</taxon>
        <taxon>Amycolatopsis</taxon>
    </lineage>
</organism>
<evidence type="ECO:0000313" key="10">
    <source>
        <dbReference type="Proteomes" id="UP000399805"/>
    </source>
</evidence>
<dbReference type="GO" id="GO:0005737">
    <property type="term" value="C:cytoplasm"/>
    <property type="evidence" value="ECO:0007669"/>
    <property type="project" value="UniProtKB-SubCell"/>
</dbReference>
<dbReference type="EMBL" id="CABVGP010000002">
    <property type="protein sequence ID" value="VVJ20789.1"/>
    <property type="molecule type" value="Genomic_DNA"/>
</dbReference>
<evidence type="ECO:0000256" key="3">
    <source>
        <dbReference type="ARBA" id="ARBA00022490"/>
    </source>
</evidence>
<dbReference type="NCBIfam" id="TIGR03544">
    <property type="entry name" value="DivI1A_domain"/>
    <property type="match status" value="1"/>
</dbReference>
<reference evidence="9 10" key="1">
    <citation type="submission" date="2019-09" db="EMBL/GenBank/DDBJ databases">
        <authorList>
            <person name="Leyn A S."/>
        </authorList>
    </citation>
    <scope>NUCLEOTIDE SEQUENCE [LARGE SCALE GENOMIC DNA]</scope>
    <source>
        <strain evidence="9">AA231_1</strain>
    </source>
</reference>
<protein>
    <recommendedName>
        <fullName evidence="2">Cell wall synthesis protein Wag31</fullName>
    </recommendedName>
    <alternativeName>
        <fullName evidence="7">Antigen 84</fullName>
    </alternativeName>
</protein>
<accession>A0A6I8M071</accession>
<sequence length="158" mass="17473">MTSDALPLPVSFALAVRGYDRDQVDEHLAELNEEIRLLTLDRDAAIAEAETLLRHLESARSEADDLRARLNRLVRTPADPDALGERVRLMLELARAEADAIVSTARRRAAAVRDRAAEAERRTAARLRAIDDVLARAEDVLAEEPRRPALHRAGLTAA</sequence>
<feature type="coiled-coil region" evidence="8">
    <location>
        <begin position="21"/>
        <end position="76"/>
    </location>
</feature>
<keyword evidence="4" id="KW-0132">Cell division</keyword>
<keyword evidence="5 8" id="KW-0175">Coiled coil</keyword>
<dbReference type="InterPro" id="IPR007793">
    <property type="entry name" value="DivIVA_fam"/>
</dbReference>
<evidence type="ECO:0000256" key="2">
    <source>
        <dbReference type="ARBA" id="ARBA00018787"/>
    </source>
</evidence>
<evidence type="ECO:0000256" key="6">
    <source>
        <dbReference type="ARBA" id="ARBA00023306"/>
    </source>
</evidence>
<name>A0A6I8M071_9PSEU</name>
<proteinExistence type="predicted"/>
<dbReference type="RefSeq" id="WP_230862739.1">
    <property type="nucleotide sequence ID" value="NZ_CABVGP010000002.1"/>
</dbReference>
<gene>
    <name evidence="9" type="ORF">AA23TX_05810</name>
</gene>
<keyword evidence="6" id="KW-0131">Cell cycle</keyword>
<comment type="subcellular location">
    <subcellularLocation>
        <location evidence="1">Cytoplasm</location>
    </subcellularLocation>
</comment>
<dbReference type="GO" id="GO:0051301">
    <property type="term" value="P:cell division"/>
    <property type="evidence" value="ECO:0007669"/>
    <property type="project" value="UniProtKB-KW"/>
</dbReference>
<keyword evidence="3" id="KW-0963">Cytoplasm</keyword>
<keyword evidence="10" id="KW-1185">Reference proteome</keyword>
<evidence type="ECO:0000256" key="1">
    <source>
        <dbReference type="ARBA" id="ARBA00004496"/>
    </source>
</evidence>
<evidence type="ECO:0000256" key="5">
    <source>
        <dbReference type="ARBA" id="ARBA00023054"/>
    </source>
</evidence>
<dbReference type="InterPro" id="IPR019933">
    <property type="entry name" value="DivIVA_domain"/>
</dbReference>
<evidence type="ECO:0000256" key="8">
    <source>
        <dbReference type="SAM" id="Coils"/>
    </source>
</evidence>
<evidence type="ECO:0000256" key="4">
    <source>
        <dbReference type="ARBA" id="ARBA00022618"/>
    </source>
</evidence>
<dbReference type="AlphaFoldDB" id="A0A6I8M071"/>
<evidence type="ECO:0000313" key="9">
    <source>
        <dbReference type="EMBL" id="VVJ20789.1"/>
    </source>
</evidence>